<dbReference type="InterPro" id="IPR057336">
    <property type="entry name" value="GerAC_N"/>
</dbReference>
<dbReference type="GO" id="GO:0009847">
    <property type="term" value="P:spore germination"/>
    <property type="evidence" value="ECO:0007669"/>
    <property type="project" value="InterPro"/>
</dbReference>
<keyword evidence="7" id="KW-0449">Lipoprotein</keyword>
<evidence type="ECO:0000256" key="4">
    <source>
        <dbReference type="ARBA" id="ARBA00022729"/>
    </source>
</evidence>
<dbReference type="RefSeq" id="WP_307257818.1">
    <property type="nucleotide sequence ID" value="NZ_JAUSUC010000027.1"/>
</dbReference>
<evidence type="ECO:0000313" key="11">
    <source>
        <dbReference type="Proteomes" id="UP001237207"/>
    </source>
</evidence>
<evidence type="ECO:0000256" key="7">
    <source>
        <dbReference type="ARBA" id="ARBA00023288"/>
    </source>
</evidence>
<dbReference type="Proteomes" id="UP001237207">
    <property type="component" value="Unassembled WGS sequence"/>
</dbReference>
<evidence type="ECO:0000256" key="6">
    <source>
        <dbReference type="ARBA" id="ARBA00023139"/>
    </source>
</evidence>
<dbReference type="GO" id="GO:0016020">
    <property type="term" value="C:membrane"/>
    <property type="evidence" value="ECO:0007669"/>
    <property type="project" value="UniProtKB-SubCell"/>
</dbReference>
<dbReference type="InterPro" id="IPR038501">
    <property type="entry name" value="Spore_GerAC_C_sf"/>
</dbReference>
<dbReference type="InterPro" id="IPR008844">
    <property type="entry name" value="Spore_GerAC-like"/>
</dbReference>
<protein>
    <submittedName>
        <fullName evidence="10">Spore germination protein KC</fullName>
    </submittedName>
</protein>
<keyword evidence="4" id="KW-0732">Signal</keyword>
<evidence type="ECO:0000256" key="5">
    <source>
        <dbReference type="ARBA" id="ARBA00023136"/>
    </source>
</evidence>
<comment type="similarity">
    <text evidence="2">Belongs to the GerABKC lipoprotein family.</text>
</comment>
<name>A0AAJ1WJS3_9BACI</name>
<dbReference type="EMBL" id="JAUSUC010000027">
    <property type="protein sequence ID" value="MDQ0215818.1"/>
    <property type="molecule type" value="Genomic_DNA"/>
</dbReference>
<evidence type="ECO:0000256" key="2">
    <source>
        <dbReference type="ARBA" id="ARBA00007886"/>
    </source>
</evidence>
<reference evidence="10" key="1">
    <citation type="submission" date="2023-07" db="EMBL/GenBank/DDBJ databases">
        <title>Genomic Encyclopedia of Type Strains, Phase IV (KMG-IV): sequencing the most valuable type-strain genomes for metagenomic binning, comparative biology and taxonomic classification.</title>
        <authorList>
            <person name="Goeker M."/>
        </authorList>
    </citation>
    <scope>NUCLEOTIDE SEQUENCE</scope>
    <source>
        <strain evidence="10">DSM 23947</strain>
    </source>
</reference>
<evidence type="ECO:0000256" key="3">
    <source>
        <dbReference type="ARBA" id="ARBA00022544"/>
    </source>
</evidence>
<feature type="domain" description="Spore germination protein N-terminal" evidence="9">
    <location>
        <begin position="23"/>
        <end position="198"/>
    </location>
</feature>
<dbReference type="PROSITE" id="PS51257">
    <property type="entry name" value="PROKAR_LIPOPROTEIN"/>
    <property type="match status" value="1"/>
</dbReference>
<evidence type="ECO:0000256" key="1">
    <source>
        <dbReference type="ARBA" id="ARBA00004635"/>
    </source>
</evidence>
<dbReference type="InterPro" id="IPR046953">
    <property type="entry name" value="Spore_GerAC-like_C"/>
</dbReference>
<evidence type="ECO:0000313" key="10">
    <source>
        <dbReference type="EMBL" id="MDQ0215818.1"/>
    </source>
</evidence>
<dbReference type="Pfam" id="PF05504">
    <property type="entry name" value="Spore_GerAC"/>
    <property type="match status" value="1"/>
</dbReference>
<keyword evidence="11" id="KW-1185">Reference proteome</keyword>
<dbReference type="NCBIfam" id="TIGR02887">
    <property type="entry name" value="spore_ger_x_C"/>
    <property type="match status" value="1"/>
</dbReference>
<keyword evidence="3" id="KW-0309">Germination</keyword>
<accession>A0AAJ1WJS3</accession>
<sequence length="401" mass="44674">MKRKCTMLILLIVILLITTGCWNRRELNELAITMALGIDLTKDGKYVVTAQVVNPGEVAGKSSGATGSSPVIIFQETGKTIFEAIRKMTNSSPRSIYPSHLRMLVIGESLAKEGIGKPLDLLSRDWELRSDFFIVVAKGRNAEDILKIPTSLEKIPANKLFDALEVSEKAWAASSGYTLDELIKDMISDGKQPVLTGVRAELKGDKTSLAKQNVEMIDPHGRLYYQDLAVFDGEHLIGWLDEKQSRTYNAITNKVKSTVVNVKCPKGGNFVYQIIKSHAEVKGKIKNGEPKIDIKIRAEGNVGEIECNVELTKSESIAKLEKMIEKQSDAMFTKAVQQIQENKKVDIFGFGEVLHRADPKAWKTLKNDWDQKFEDLPVNIKVQAEIKRVGTVGNSFLEKIK</sequence>
<keyword evidence="5" id="KW-0472">Membrane</keyword>
<comment type="caution">
    <text evidence="10">The sequence shown here is derived from an EMBL/GenBank/DDBJ whole genome shotgun (WGS) entry which is preliminary data.</text>
</comment>
<proteinExistence type="inferred from homology"/>
<feature type="domain" description="Spore germination GerAC-like C-terminal" evidence="8">
    <location>
        <begin position="227"/>
        <end position="390"/>
    </location>
</feature>
<comment type="subcellular location">
    <subcellularLocation>
        <location evidence="1">Membrane</location>
        <topology evidence="1">Lipid-anchor</topology>
    </subcellularLocation>
</comment>
<dbReference type="Pfam" id="PF25198">
    <property type="entry name" value="Spore_GerAC_N"/>
    <property type="match status" value="1"/>
</dbReference>
<evidence type="ECO:0000259" key="9">
    <source>
        <dbReference type="Pfam" id="PF25198"/>
    </source>
</evidence>
<dbReference type="Gene3D" id="6.20.190.10">
    <property type="entry name" value="Nutrient germinant receptor protein C, domain 1"/>
    <property type="match status" value="1"/>
</dbReference>
<evidence type="ECO:0000259" key="8">
    <source>
        <dbReference type="Pfam" id="PF05504"/>
    </source>
</evidence>
<dbReference type="AlphaFoldDB" id="A0AAJ1WJS3"/>
<dbReference type="PANTHER" id="PTHR35789">
    <property type="entry name" value="SPORE GERMINATION PROTEIN B3"/>
    <property type="match status" value="1"/>
</dbReference>
<organism evidence="10 11">
    <name type="scientific">Oikeobacillus pervagus</name>
    <dbReference type="NCBI Taxonomy" id="1325931"/>
    <lineage>
        <taxon>Bacteria</taxon>
        <taxon>Bacillati</taxon>
        <taxon>Bacillota</taxon>
        <taxon>Bacilli</taxon>
        <taxon>Bacillales</taxon>
        <taxon>Bacillaceae</taxon>
        <taxon>Oikeobacillus</taxon>
    </lineage>
</organism>
<keyword evidence="6" id="KW-0564">Palmitate</keyword>
<gene>
    <name evidence="10" type="ORF">J2S13_002238</name>
</gene>
<dbReference type="PANTHER" id="PTHR35789:SF1">
    <property type="entry name" value="SPORE GERMINATION PROTEIN B3"/>
    <property type="match status" value="1"/>
</dbReference>
<dbReference type="Gene3D" id="3.30.300.210">
    <property type="entry name" value="Nutrient germinant receptor protein C, domain 3"/>
    <property type="match status" value="1"/>
</dbReference>